<proteinExistence type="predicted"/>
<dbReference type="Proteomes" id="UP000298652">
    <property type="component" value="Chromosome 6"/>
</dbReference>
<name>A0A4U6U4C0_SETVI</name>
<evidence type="ECO:0000313" key="1">
    <source>
        <dbReference type="EMBL" id="TKW10378.1"/>
    </source>
</evidence>
<dbReference type="EMBL" id="CM016557">
    <property type="protein sequence ID" value="TKW10378.1"/>
    <property type="molecule type" value="Genomic_DNA"/>
</dbReference>
<keyword evidence="2" id="KW-1185">Reference proteome</keyword>
<organism evidence="1 2">
    <name type="scientific">Setaria viridis</name>
    <name type="common">Green bristlegrass</name>
    <name type="synonym">Setaria italica subsp. viridis</name>
    <dbReference type="NCBI Taxonomy" id="4556"/>
    <lineage>
        <taxon>Eukaryota</taxon>
        <taxon>Viridiplantae</taxon>
        <taxon>Streptophyta</taxon>
        <taxon>Embryophyta</taxon>
        <taxon>Tracheophyta</taxon>
        <taxon>Spermatophyta</taxon>
        <taxon>Magnoliopsida</taxon>
        <taxon>Liliopsida</taxon>
        <taxon>Poales</taxon>
        <taxon>Poaceae</taxon>
        <taxon>PACMAD clade</taxon>
        <taxon>Panicoideae</taxon>
        <taxon>Panicodae</taxon>
        <taxon>Paniceae</taxon>
        <taxon>Cenchrinae</taxon>
        <taxon>Setaria</taxon>
    </lineage>
</organism>
<accession>A0A4U6U4C0</accession>
<dbReference type="AlphaFoldDB" id="A0A4U6U4C0"/>
<sequence length="54" mass="6019">MNCNETGQLQCLSIVGFAAAHQRMWLLMSPTFRCSLLKGKRRLSSLGQSCTTRS</sequence>
<evidence type="ECO:0000313" key="2">
    <source>
        <dbReference type="Proteomes" id="UP000298652"/>
    </source>
</evidence>
<protein>
    <submittedName>
        <fullName evidence="1">Uncharacterized protein</fullName>
    </submittedName>
</protein>
<reference evidence="1" key="1">
    <citation type="submission" date="2019-03" db="EMBL/GenBank/DDBJ databases">
        <title>WGS assembly of Setaria viridis.</title>
        <authorList>
            <person name="Huang P."/>
            <person name="Jenkins J."/>
            <person name="Grimwood J."/>
            <person name="Barry K."/>
            <person name="Healey A."/>
            <person name="Mamidi S."/>
            <person name="Sreedasyam A."/>
            <person name="Shu S."/>
            <person name="Feldman M."/>
            <person name="Wu J."/>
            <person name="Yu Y."/>
            <person name="Chen C."/>
            <person name="Johnson J."/>
            <person name="Rokhsar D."/>
            <person name="Baxter I."/>
            <person name="Schmutz J."/>
            <person name="Brutnell T."/>
            <person name="Kellogg E."/>
        </authorList>
    </citation>
    <scope>NUCLEOTIDE SEQUENCE [LARGE SCALE GENOMIC DNA]</scope>
</reference>
<gene>
    <name evidence="1" type="ORF">SEVIR_6G160650v2</name>
</gene>
<dbReference type="Gramene" id="TKW10378">
    <property type="protein sequence ID" value="TKW10378"/>
    <property type="gene ID" value="SEVIR_6G160650v2"/>
</dbReference>